<feature type="compositionally biased region" description="Polar residues" evidence="6">
    <location>
        <begin position="587"/>
        <end position="611"/>
    </location>
</feature>
<feature type="signal peptide" evidence="7">
    <location>
        <begin position="1"/>
        <end position="21"/>
    </location>
</feature>
<dbReference type="PROSITE" id="PS01095">
    <property type="entry name" value="GH18_1"/>
    <property type="match status" value="1"/>
</dbReference>
<accession>A0A813K783</accession>
<dbReference type="PANTHER" id="PTHR11177:SF317">
    <property type="entry name" value="CHITINASE 12-RELATED"/>
    <property type="match status" value="1"/>
</dbReference>
<dbReference type="Pfam" id="PF00704">
    <property type="entry name" value="Glyco_hydro_18"/>
    <property type="match status" value="1"/>
</dbReference>
<evidence type="ECO:0000256" key="3">
    <source>
        <dbReference type="ARBA" id="ARBA00023180"/>
    </source>
</evidence>
<keyword evidence="4 5" id="KW-0326">Glycosidase</keyword>
<dbReference type="PROSITE" id="PS51910">
    <property type="entry name" value="GH18_2"/>
    <property type="match status" value="1"/>
</dbReference>
<dbReference type="FunFam" id="3.10.50.10:FF:000003">
    <property type="entry name" value="Class V chitinase CHIT5b"/>
    <property type="match status" value="1"/>
</dbReference>
<dbReference type="SMART" id="SM00636">
    <property type="entry name" value="Glyco_18"/>
    <property type="match status" value="1"/>
</dbReference>
<feature type="chain" id="PRO_5033044389" description="GH18 domain-containing protein" evidence="7">
    <location>
        <begin position="22"/>
        <end position="874"/>
    </location>
</feature>
<feature type="compositionally biased region" description="Low complexity" evidence="6">
    <location>
        <begin position="551"/>
        <end position="586"/>
    </location>
</feature>
<evidence type="ECO:0000259" key="8">
    <source>
        <dbReference type="PROSITE" id="PS51910"/>
    </source>
</evidence>
<feature type="compositionally biased region" description="Low complexity" evidence="6">
    <location>
        <begin position="653"/>
        <end position="749"/>
    </location>
</feature>
<dbReference type="SUPFAM" id="SSF54556">
    <property type="entry name" value="Chitinase insertion domain"/>
    <property type="match status" value="1"/>
</dbReference>
<evidence type="ECO:0000256" key="2">
    <source>
        <dbReference type="ARBA" id="ARBA00022801"/>
    </source>
</evidence>
<dbReference type="GO" id="GO:0006032">
    <property type="term" value="P:chitin catabolic process"/>
    <property type="evidence" value="ECO:0007669"/>
    <property type="project" value="TreeGrafter"/>
</dbReference>
<keyword evidence="2 5" id="KW-0378">Hydrolase</keyword>
<dbReference type="GO" id="GO:0004568">
    <property type="term" value="F:chitinase activity"/>
    <property type="evidence" value="ECO:0007669"/>
    <property type="project" value="TreeGrafter"/>
</dbReference>
<evidence type="ECO:0000256" key="6">
    <source>
        <dbReference type="SAM" id="MobiDB-lite"/>
    </source>
</evidence>
<dbReference type="InterPro" id="IPR029070">
    <property type="entry name" value="Chitinase_insertion_sf"/>
</dbReference>
<feature type="compositionally biased region" description="Low complexity" evidence="6">
    <location>
        <begin position="523"/>
        <end position="544"/>
    </location>
</feature>
<dbReference type="GO" id="GO:0005975">
    <property type="term" value="P:carbohydrate metabolic process"/>
    <property type="evidence" value="ECO:0007669"/>
    <property type="project" value="InterPro"/>
</dbReference>
<keyword evidence="3" id="KW-0325">Glycoprotein</keyword>
<feature type="region of interest" description="Disordered" evidence="6">
    <location>
        <begin position="645"/>
        <end position="759"/>
    </location>
</feature>
<evidence type="ECO:0000256" key="7">
    <source>
        <dbReference type="SAM" id="SignalP"/>
    </source>
</evidence>
<dbReference type="Gene3D" id="3.20.20.80">
    <property type="entry name" value="Glycosidases"/>
    <property type="match status" value="1"/>
</dbReference>
<name>A0A813K783_POLGL</name>
<dbReference type="Proteomes" id="UP000626109">
    <property type="component" value="Unassembled WGS sequence"/>
</dbReference>
<feature type="region of interest" description="Disordered" evidence="6">
    <location>
        <begin position="26"/>
        <end position="52"/>
    </location>
</feature>
<protein>
    <recommendedName>
        <fullName evidence="8">GH18 domain-containing protein</fullName>
    </recommendedName>
</protein>
<feature type="compositionally biased region" description="Polar residues" evidence="6">
    <location>
        <begin position="750"/>
        <end position="759"/>
    </location>
</feature>
<dbReference type="PANTHER" id="PTHR11177">
    <property type="entry name" value="CHITINASE"/>
    <property type="match status" value="1"/>
</dbReference>
<feature type="domain" description="GH18" evidence="8">
    <location>
        <begin position="59"/>
        <end position="517"/>
    </location>
</feature>
<dbReference type="Gene3D" id="3.10.50.10">
    <property type="match status" value="1"/>
</dbReference>
<proteinExistence type="predicted"/>
<dbReference type="GO" id="GO:0005576">
    <property type="term" value="C:extracellular region"/>
    <property type="evidence" value="ECO:0007669"/>
    <property type="project" value="TreeGrafter"/>
</dbReference>
<dbReference type="SUPFAM" id="SSF51445">
    <property type="entry name" value="(Trans)glycosidases"/>
    <property type="match status" value="1"/>
</dbReference>
<organism evidence="9 10">
    <name type="scientific">Polarella glacialis</name>
    <name type="common">Dinoflagellate</name>
    <dbReference type="NCBI Taxonomy" id="89957"/>
    <lineage>
        <taxon>Eukaryota</taxon>
        <taxon>Sar</taxon>
        <taxon>Alveolata</taxon>
        <taxon>Dinophyceae</taxon>
        <taxon>Suessiales</taxon>
        <taxon>Suessiaceae</taxon>
        <taxon>Polarella</taxon>
    </lineage>
</organism>
<evidence type="ECO:0000256" key="1">
    <source>
        <dbReference type="ARBA" id="ARBA00022729"/>
    </source>
</evidence>
<evidence type="ECO:0000256" key="5">
    <source>
        <dbReference type="RuleBase" id="RU000489"/>
    </source>
</evidence>
<evidence type="ECO:0000256" key="4">
    <source>
        <dbReference type="ARBA" id="ARBA00023295"/>
    </source>
</evidence>
<sequence length="874" mass="91044">MSLTLSSLVLLISGLVQWSESSDPSQRASSLLRKPREPAAASSGSSEPRQLSSASEGSWINVCYFTNWARYRNGLINQGKDIFEMGIGGDLCTHFMYGFASVKSGAANGGYELQSNDPNADHPSGDGSQGQLCPKGCNDPNFVPDWNDPSGLLCDWPCSPSRVMRGYEGLTVGMKTKNPAIKALISVGGWNFNDCAASASATYGQGSATCEVFSDIAASEDKTRQFAANVISFCRKWGFDGFDLDWEYPVVAGHNSNTKVNGVFQATPQDHANYIAMLRIMKEEFSNENPSNPLLLTAAVGVGKATADTAYDIPGMSEHLDLINLMTYDLHGAWEARTGCNANLFATEEDAQLGGGVGAGMATAGYPLSVSWAVDYWLSKGAPAAKLTMGLGAYGRGWTLADPAQSGYNAPVSGPSAAGSSTGEAGYRSYYEIQALIAAGAAEVYDEERQCPYVVSNGEWIGYDNERSLCAKLAFAKSRSLAGSMVWALDLDDFTGQYSGGASYPLISLASTGGSTCGIPSATTTQPPVTTQPETTSATSTQSPVTTQLETPSATTTQPPVTTQPETTAVTTTQSPVTTQPETTSQLQSTMQATTSSEVQPSTSAQSTTEGTGACVRNLDCVANTWCQDASYDVWCAQNAVACPSPQCTRQGSSAATTQPETTSATTTQPETTSATTTQPPVTTQLETTSATTTQSPVTTQLETTSATTTQPPVTSQPETTAVTTTPSPVTTQPETTSQLQSTTSSEVQPSTSAQSTTEGTGACVRNLDCVANTWCQDASYDAWCAQNAVACPSPQCTREGSSAATTTAAASTSSSGGSSTSSSTSVVTGFLCRAVAGSEEVGATDELCTSTCQQLPVGTWPCSASGPCTCSAR</sequence>
<evidence type="ECO:0000313" key="10">
    <source>
        <dbReference type="Proteomes" id="UP000626109"/>
    </source>
</evidence>
<reference evidence="9" key="1">
    <citation type="submission" date="2021-02" db="EMBL/GenBank/DDBJ databases">
        <authorList>
            <person name="Dougan E. K."/>
            <person name="Rhodes N."/>
            <person name="Thang M."/>
            <person name="Chan C."/>
        </authorList>
    </citation>
    <scope>NUCLEOTIDE SEQUENCE</scope>
</reference>
<evidence type="ECO:0000313" key="9">
    <source>
        <dbReference type="EMBL" id="CAE8696551.1"/>
    </source>
</evidence>
<dbReference type="GO" id="GO:0008061">
    <property type="term" value="F:chitin binding"/>
    <property type="evidence" value="ECO:0007669"/>
    <property type="project" value="InterPro"/>
</dbReference>
<dbReference type="InterPro" id="IPR001579">
    <property type="entry name" value="Glyco_hydro_18_chit_AS"/>
</dbReference>
<keyword evidence="1 7" id="KW-0732">Signal</keyword>
<feature type="region of interest" description="Disordered" evidence="6">
    <location>
        <begin position="518"/>
        <end position="611"/>
    </location>
</feature>
<gene>
    <name evidence="9" type="ORF">PGLA2088_LOCUS29878</name>
</gene>
<dbReference type="AlphaFoldDB" id="A0A813K783"/>
<dbReference type="InterPro" id="IPR001223">
    <property type="entry name" value="Glyco_hydro18_cat"/>
</dbReference>
<dbReference type="EMBL" id="CAJNNW010028528">
    <property type="protein sequence ID" value="CAE8696551.1"/>
    <property type="molecule type" value="Genomic_DNA"/>
</dbReference>
<dbReference type="InterPro" id="IPR017853">
    <property type="entry name" value="GH"/>
</dbReference>
<dbReference type="InterPro" id="IPR050314">
    <property type="entry name" value="Glycosyl_Hydrlase_18"/>
</dbReference>
<feature type="region of interest" description="Disordered" evidence="6">
    <location>
        <begin position="112"/>
        <end position="131"/>
    </location>
</feature>
<dbReference type="InterPro" id="IPR011583">
    <property type="entry name" value="Chitinase_II/V-like_cat"/>
</dbReference>
<comment type="caution">
    <text evidence="9">The sequence shown here is derived from an EMBL/GenBank/DDBJ whole genome shotgun (WGS) entry which is preliminary data.</text>
</comment>